<dbReference type="EMBL" id="VFIY01000015">
    <property type="protein sequence ID" value="TPD59214.1"/>
    <property type="molecule type" value="Genomic_DNA"/>
</dbReference>
<dbReference type="AlphaFoldDB" id="A0A501PGY4"/>
<dbReference type="InterPro" id="IPR011008">
    <property type="entry name" value="Dimeric_a/b-barrel"/>
</dbReference>
<organism evidence="2 3">
    <name type="scientific">Emcibacter nanhaiensis</name>
    <dbReference type="NCBI Taxonomy" id="1505037"/>
    <lineage>
        <taxon>Bacteria</taxon>
        <taxon>Pseudomonadati</taxon>
        <taxon>Pseudomonadota</taxon>
        <taxon>Alphaproteobacteria</taxon>
        <taxon>Emcibacterales</taxon>
        <taxon>Emcibacteraceae</taxon>
        <taxon>Emcibacter</taxon>
    </lineage>
</organism>
<dbReference type="OrthoDB" id="9799041at2"/>
<reference evidence="3" key="1">
    <citation type="submission" date="2019-06" db="EMBL/GenBank/DDBJ databases">
        <title>The complete genome of Emcibacter congregatus ZYLT.</title>
        <authorList>
            <person name="Zhao Z."/>
        </authorList>
    </citation>
    <scope>NUCLEOTIDE SEQUENCE [LARGE SCALE GENOMIC DNA]</scope>
    <source>
        <strain evidence="3">MCCC 1A06723</strain>
    </source>
</reference>
<accession>A0A501PGY4</accession>
<sequence>MQNFFVKIKCELGKAYEVAAALVDRLEDKVEEVYSISGEFDLIMKIRLEEDEDVGQFVNEHVHAIDGIKDTFTLIAFKAFK</sequence>
<name>A0A501PGY4_9PROT</name>
<dbReference type="SUPFAM" id="SSF54909">
    <property type="entry name" value="Dimeric alpha+beta barrel"/>
    <property type="match status" value="1"/>
</dbReference>
<dbReference type="InterPro" id="IPR019887">
    <property type="entry name" value="Tscrpt_reg_AsnC/Lrp_C"/>
</dbReference>
<gene>
    <name evidence="2" type="ORF">FIV46_13375</name>
</gene>
<evidence type="ECO:0000313" key="3">
    <source>
        <dbReference type="Proteomes" id="UP000319148"/>
    </source>
</evidence>
<protein>
    <submittedName>
        <fullName evidence="2">Lrp/AsnC family transcriptional regulator</fullName>
    </submittedName>
</protein>
<feature type="domain" description="Transcription regulator AsnC/Lrp ligand binding" evidence="1">
    <location>
        <begin position="6"/>
        <end position="78"/>
    </location>
</feature>
<proteinExistence type="predicted"/>
<evidence type="ECO:0000259" key="1">
    <source>
        <dbReference type="Pfam" id="PF01037"/>
    </source>
</evidence>
<dbReference type="Pfam" id="PF01037">
    <property type="entry name" value="AsnC_trans_reg"/>
    <property type="match status" value="1"/>
</dbReference>
<evidence type="ECO:0000313" key="2">
    <source>
        <dbReference type="EMBL" id="TPD59214.1"/>
    </source>
</evidence>
<dbReference type="Gene3D" id="3.30.70.920">
    <property type="match status" value="1"/>
</dbReference>
<comment type="caution">
    <text evidence="2">The sequence shown here is derived from an EMBL/GenBank/DDBJ whole genome shotgun (WGS) entry which is preliminary data.</text>
</comment>
<dbReference type="RefSeq" id="WP_139941433.1">
    <property type="nucleotide sequence ID" value="NZ_JBHSYP010000002.1"/>
</dbReference>
<dbReference type="Proteomes" id="UP000319148">
    <property type="component" value="Unassembled WGS sequence"/>
</dbReference>
<keyword evidence="3" id="KW-1185">Reference proteome</keyword>